<evidence type="ECO:0000256" key="1">
    <source>
        <dbReference type="ARBA" id="ARBA00005234"/>
    </source>
</evidence>
<dbReference type="FunFam" id="3.30.310.130:FF:000006">
    <property type="entry name" value="Probable ubiquitin-like-specific protease 2B"/>
    <property type="match status" value="1"/>
</dbReference>
<gene>
    <name evidence="8" type="ORF">Nepgr_019237</name>
</gene>
<comment type="function">
    <text evidence="5">Protease that catalyzes two essential functions in the SUMO pathway: processing of full-length SUMOs to their mature forms and deconjugation of SUMO from targeted proteins.</text>
</comment>
<proteinExistence type="inferred from homology"/>
<evidence type="ECO:0000256" key="5">
    <source>
        <dbReference type="ARBA" id="ARBA00057729"/>
    </source>
</evidence>
<accession>A0AAD3SUW2</accession>
<evidence type="ECO:0000256" key="6">
    <source>
        <dbReference type="SAM" id="MobiDB-lite"/>
    </source>
</evidence>
<dbReference type="Pfam" id="PF02902">
    <property type="entry name" value="Peptidase_C48"/>
    <property type="match status" value="1"/>
</dbReference>
<dbReference type="Gene3D" id="3.30.310.130">
    <property type="entry name" value="Ubiquitin-related"/>
    <property type="match status" value="1"/>
</dbReference>
<evidence type="ECO:0000256" key="4">
    <source>
        <dbReference type="ARBA" id="ARBA00022801"/>
    </source>
</evidence>
<name>A0AAD3SUW2_NEPGR</name>
<keyword evidence="3" id="KW-0833">Ubl conjugation pathway</keyword>
<feature type="domain" description="Ubiquitin-like protease family profile" evidence="7">
    <location>
        <begin position="382"/>
        <end position="576"/>
    </location>
</feature>
<dbReference type="AlphaFoldDB" id="A0AAD3SUW2"/>
<dbReference type="InterPro" id="IPR003653">
    <property type="entry name" value="Peptidase_C48_C"/>
</dbReference>
<dbReference type="EMBL" id="BSYO01000017">
    <property type="protein sequence ID" value="GMH17396.1"/>
    <property type="molecule type" value="Genomic_DNA"/>
</dbReference>
<comment type="similarity">
    <text evidence="1">Belongs to the peptidase C48 family.</text>
</comment>
<dbReference type="Gene3D" id="1.10.418.20">
    <property type="match status" value="1"/>
</dbReference>
<reference evidence="8" key="1">
    <citation type="submission" date="2023-05" db="EMBL/GenBank/DDBJ databases">
        <title>Nepenthes gracilis genome sequencing.</title>
        <authorList>
            <person name="Fukushima K."/>
        </authorList>
    </citation>
    <scope>NUCLEOTIDE SEQUENCE</scope>
    <source>
        <strain evidence="8">SING2019-196</strain>
    </source>
</reference>
<evidence type="ECO:0000256" key="2">
    <source>
        <dbReference type="ARBA" id="ARBA00022670"/>
    </source>
</evidence>
<feature type="region of interest" description="Disordered" evidence="6">
    <location>
        <begin position="872"/>
        <end position="948"/>
    </location>
</feature>
<keyword evidence="4" id="KW-0378">Hydrolase</keyword>
<organism evidence="8 9">
    <name type="scientific">Nepenthes gracilis</name>
    <name type="common">Slender pitcher plant</name>
    <dbReference type="NCBI Taxonomy" id="150966"/>
    <lineage>
        <taxon>Eukaryota</taxon>
        <taxon>Viridiplantae</taxon>
        <taxon>Streptophyta</taxon>
        <taxon>Embryophyta</taxon>
        <taxon>Tracheophyta</taxon>
        <taxon>Spermatophyta</taxon>
        <taxon>Magnoliopsida</taxon>
        <taxon>eudicotyledons</taxon>
        <taxon>Gunneridae</taxon>
        <taxon>Pentapetalae</taxon>
        <taxon>Caryophyllales</taxon>
        <taxon>Nepenthaceae</taxon>
        <taxon>Nepenthes</taxon>
    </lineage>
</organism>
<evidence type="ECO:0000313" key="9">
    <source>
        <dbReference type="Proteomes" id="UP001279734"/>
    </source>
</evidence>
<feature type="compositionally biased region" description="Basic and acidic residues" evidence="6">
    <location>
        <begin position="881"/>
        <end position="902"/>
    </location>
</feature>
<evidence type="ECO:0000313" key="8">
    <source>
        <dbReference type="EMBL" id="GMH17396.1"/>
    </source>
</evidence>
<dbReference type="InterPro" id="IPR038765">
    <property type="entry name" value="Papain-like_cys_pep_sf"/>
</dbReference>
<dbReference type="Pfam" id="PF25352">
    <property type="entry name" value="PH_ULP"/>
    <property type="match status" value="1"/>
</dbReference>
<dbReference type="SUPFAM" id="SSF54001">
    <property type="entry name" value="Cysteine proteinases"/>
    <property type="match status" value="1"/>
</dbReference>
<evidence type="ECO:0000259" key="7">
    <source>
        <dbReference type="PROSITE" id="PS50600"/>
    </source>
</evidence>
<feature type="region of interest" description="Disordered" evidence="6">
    <location>
        <begin position="172"/>
        <end position="194"/>
    </location>
</feature>
<dbReference type="PANTHER" id="PTHR47764:SF2">
    <property type="entry name" value="UBIQUITIN-LIKE PROTEASE FAMILY PROFILE DOMAIN-CONTAINING PROTEIN"/>
    <property type="match status" value="1"/>
</dbReference>
<protein>
    <recommendedName>
        <fullName evidence="7">Ubiquitin-like protease family profile domain-containing protein</fullName>
    </recommendedName>
</protein>
<dbReference type="PROSITE" id="PS50600">
    <property type="entry name" value="ULP_PROTEASE"/>
    <property type="match status" value="1"/>
</dbReference>
<sequence length="948" mass="106208">MKHQSSQTDLGVFDFKEDVESVPVKWTPKFVKPKLDSSPVSKYQFLECFARGSDFQLTKTDESKCVDVDDDNHCPVDNAKCTPLGIVLEDQRIDGINSTALPIPLEDSTSTRLRGFKTILETVVEQPCYFNDETLQPKSTSTVTEKRVINPGVLSPEHGNISSTVAESPFSNGSVGVASSDADRMEESSPSTPASLLAENNVSAYGQSHSLSFSGLELEEADTTVVLHADYVACHDNYYPSSWVCFSNTSFKIQVLFMHQEVETCRFEWEIDDIHNIESQWNSRTKIAMVRLRVLTKDEAGIAGIEQLKFAVCDHDWSRKQDRIMSLDVRYKALWNIVSDIDKTNGDKVPGENSLFYVGPYFPNFEEPFEDVVYPEGDVDAVSISKGDVDLLKPETFINDTIIDFYIKYLKNKIPPEEKQRFHFFNSFFFRKLADLDKNPLSAFDGMAAFQRVRKWTRKFDLFAKDYIFIPVNYNLHWSLIVICHPGEVANSEDKNPCESSRVPCILHMDSIRGSHTGLKNLVQSYLWEEWKERRKETYEDFSAKVLNLRFVSLELPQQENCYDCGLFLLHYVELFVAGAPANFNPFRIKKYSNFLNVDWFMPAEVSLKRAHIQRLIFELLENRCRESAPTSCGDELPSSKLMETNGDDTGVEFVSESSSPGKICGGNSIYCHPVQGIELSMLGAASFRSSPCASEGSVLRELFEPGTSAGSIFGHYQHYDLGASYGQPGGAMSPIEEEDEVLEHRVYSPSSLAGLQLLDGLTSERSSIAYTSRVLGAGILWNPGISDHAEDDDDYSSPVTNDNSDNSEIEVVENDLEAAVVSSSQNENFDQARCPLREKAESLSETFASASSEMLETQAEDFQELLKVQSNIDEGNPPSVREDECLSSHEEPGVGEKRGAADDYEQLFADDSSSDPDEQKSTKRVRLSHSDDEGNQHGGSPPREPQL</sequence>
<dbReference type="GO" id="GO:0008234">
    <property type="term" value="F:cysteine-type peptidase activity"/>
    <property type="evidence" value="ECO:0007669"/>
    <property type="project" value="InterPro"/>
</dbReference>
<keyword evidence="2" id="KW-0645">Protease</keyword>
<evidence type="ECO:0000256" key="3">
    <source>
        <dbReference type="ARBA" id="ARBA00022786"/>
    </source>
</evidence>
<keyword evidence="9" id="KW-1185">Reference proteome</keyword>
<dbReference type="Proteomes" id="UP001279734">
    <property type="component" value="Unassembled WGS sequence"/>
</dbReference>
<comment type="caution">
    <text evidence="8">The sequence shown here is derived from an EMBL/GenBank/DDBJ whole genome shotgun (WGS) entry which is preliminary data.</text>
</comment>
<dbReference type="PANTHER" id="PTHR47764">
    <property type="entry name" value="UBIQUITIN-LIKE-SPECIFIC PROTEASE 2B-RELATED"/>
    <property type="match status" value="1"/>
</dbReference>
<dbReference type="GO" id="GO:0006508">
    <property type="term" value="P:proteolysis"/>
    <property type="evidence" value="ECO:0007669"/>
    <property type="project" value="UniProtKB-KW"/>
</dbReference>
<dbReference type="InterPro" id="IPR057375">
    <property type="entry name" value="ULP2A/B_PH"/>
</dbReference>